<accession>Q2GG72</accession>
<evidence type="ECO:0000313" key="1">
    <source>
        <dbReference type="EMBL" id="ABD45201.1"/>
    </source>
</evidence>
<dbReference type="STRING" id="205920.ECH_0763"/>
<organism evidence="1 2">
    <name type="scientific">Ehrlichia chaffeensis (strain ATCC CRL-10679 / Arkansas)</name>
    <dbReference type="NCBI Taxonomy" id="205920"/>
    <lineage>
        <taxon>Bacteria</taxon>
        <taxon>Pseudomonadati</taxon>
        <taxon>Pseudomonadota</taxon>
        <taxon>Alphaproteobacteria</taxon>
        <taxon>Rickettsiales</taxon>
        <taxon>Anaplasmataceae</taxon>
        <taxon>Ehrlichia</taxon>
    </lineage>
</organism>
<dbReference type="HOGENOM" id="CLU_1439020_0_0_5"/>
<name>Q2GG72_EHRCR</name>
<sequence>MLTSIKNKYNPYNKVNQPNINLSFTILHKNDTKGTIDQEYGNNITHNTFSNGLGTTSINLLDKPTIKEEILSQDNNNCYDVTTQQYDTNNITLHSEEISYEMAYSLLLDLVNNDIELLEEVLLIAKILIKEGVLVAPESKIKKDIAQIVLHNISKQTTQNSGYSR</sequence>
<dbReference type="Proteomes" id="UP000008320">
    <property type="component" value="Chromosome"/>
</dbReference>
<dbReference type="AlphaFoldDB" id="Q2GG72"/>
<evidence type="ECO:0000313" key="2">
    <source>
        <dbReference type="Proteomes" id="UP000008320"/>
    </source>
</evidence>
<proteinExistence type="predicted"/>
<dbReference type="EMBL" id="CP000236">
    <property type="protein sequence ID" value="ABD45201.1"/>
    <property type="molecule type" value="Genomic_DNA"/>
</dbReference>
<gene>
    <name evidence="1" type="ordered locus">ECH_0763</name>
</gene>
<protein>
    <submittedName>
        <fullName evidence="1">Conserved domain protein</fullName>
    </submittedName>
</protein>
<dbReference type="KEGG" id="ech:ECH_0763"/>
<reference evidence="1 2" key="1">
    <citation type="journal article" date="2006" name="PLoS Genet.">
        <title>Comparative genomics of emerging human ehrlichiosis agents.</title>
        <authorList>
            <person name="Dunning Hotopp J.C."/>
            <person name="Lin M."/>
            <person name="Madupu R."/>
            <person name="Crabtree J."/>
            <person name="Angiuoli S.V."/>
            <person name="Eisen J.A."/>
            <person name="Seshadri R."/>
            <person name="Ren Q."/>
            <person name="Wu M."/>
            <person name="Utterback T.R."/>
            <person name="Smith S."/>
            <person name="Lewis M."/>
            <person name="Khouri H."/>
            <person name="Zhang C."/>
            <person name="Niu H."/>
            <person name="Lin Q."/>
            <person name="Ohashi N."/>
            <person name="Zhi N."/>
            <person name="Nelson W."/>
            <person name="Brinkac L.M."/>
            <person name="Dodson R.J."/>
            <person name="Rosovitz M.J."/>
            <person name="Sundaram J."/>
            <person name="Daugherty S.C."/>
            <person name="Davidsen T."/>
            <person name="Durkin A.S."/>
            <person name="Gwinn M."/>
            <person name="Haft D.H."/>
            <person name="Selengut J.D."/>
            <person name="Sullivan S.A."/>
            <person name="Zafar N."/>
            <person name="Zhou L."/>
            <person name="Benahmed F."/>
            <person name="Forberger H."/>
            <person name="Halpin R."/>
            <person name="Mulligan S."/>
            <person name="Robinson J."/>
            <person name="White O."/>
            <person name="Rikihisa Y."/>
            <person name="Tettelin H."/>
        </authorList>
    </citation>
    <scope>NUCLEOTIDE SEQUENCE [LARGE SCALE GENOMIC DNA]</scope>
    <source>
        <strain evidence="2">ATCC CRL-10679 / Arkansas</strain>
    </source>
</reference>
<keyword evidence="2" id="KW-1185">Reference proteome</keyword>